<organism evidence="14 15">
    <name type="scientific">Atractosteus spatula</name>
    <name type="common">Alligator gar</name>
    <name type="synonym">Lepisosteus spatula</name>
    <dbReference type="NCBI Taxonomy" id="7917"/>
    <lineage>
        <taxon>Eukaryota</taxon>
        <taxon>Metazoa</taxon>
        <taxon>Chordata</taxon>
        <taxon>Craniata</taxon>
        <taxon>Vertebrata</taxon>
        <taxon>Euteleostomi</taxon>
        <taxon>Actinopterygii</taxon>
        <taxon>Neopterygii</taxon>
        <taxon>Holostei</taxon>
        <taxon>Semionotiformes</taxon>
        <taxon>Lepisosteidae</taxon>
        <taxon>Atractosteus</taxon>
    </lineage>
</organism>
<evidence type="ECO:0000256" key="2">
    <source>
        <dbReference type="ARBA" id="ARBA00007591"/>
    </source>
</evidence>
<dbReference type="GO" id="GO:0050863">
    <property type="term" value="P:regulation of T cell activation"/>
    <property type="evidence" value="ECO:0007669"/>
    <property type="project" value="UniProtKB-ARBA"/>
</dbReference>
<evidence type="ECO:0000256" key="5">
    <source>
        <dbReference type="ARBA" id="ARBA00023157"/>
    </source>
</evidence>
<keyword evidence="15" id="KW-1185">Reference proteome</keyword>
<dbReference type="SMART" id="SM00409">
    <property type="entry name" value="IG"/>
    <property type="match status" value="1"/>
</dbReference>
<keyword evidence="7" id="KW-0393">Immunoglobulin domain</keyword>
<dbReference type="InterPro" id="IPR043136">
    <property type="entry name" value="B30.2/SPRY_sf"/>
</dbReference>
<feature type="region of interest" description="Disordered" evidence="9">
    <location>
        <begin position="414"/>
        <end position="552"/>
    </location>
</feature>
<dbReference type="Gene3D" id="2.60.40.10">
    <property type="entry name" value="Immunoglobulins"/>
    <property type="match status" value="1"/>
</dbReference>
<evidence type="ECO:0000256" key="9">
    <source>
        <dbReference type="SAM" id="MobiDB-lite"/>
    </source>
</evidence>
<keyword evidence="6" id="KW-0325">Glycoprotein</keyword>
<dbReference type="InterPro" id="IPR013106">
    <property type="entry name" value="Ig_V-set"/>
</dbReference>
<dbReference type="SUPFAM" id="SSF48726">
    <property type="entry name" value="Immunoglobulin"/>
    <property type="match status" value="1"/>
</dbReference>
<feature type="non-terminal residue" evidence="14">
    <location>
        <position position="1"/>
    </location>
</feature>
<keyword evidence="8" id="KW-0175">Coiled coil</keyword>
<keyword evidence="10" id="KW-0812">Transmembrane</keyword>
<dbReference type="Pfam" id="PF07686">
    <property type="entry name" value="V-set"/>
    <property type="match status" value="1"/>
</dbReference>
<sequence>MGNVLWFCADLLFLLSLSQALETGQVKVVAPSSSMLAIKGSSIVLPCHLEPETSAAGMEVRWFKGSFTDFLYLHKNGKETVGSVYKGRVSLVHPDLEKGNVSLLLKDITASDEGIYTCHVSPGQYFDERSLNMLVRERVFECSHPVRLYLSVIVIPPVLALFCFLAALLYAQKKNQDAQRKLKEYDRVEKELHSLQKVHGNQTDLLDAVRQIPNSAWNRICESKADVTLDPETAQATLSVSEDGKTVTLGEKQAVSVGDNRFEQIPCVLGRNVFTSGRHYWEVEVGEKTQWSVGVAKGSAKRSGKVIIHSERGFWALKQTDEKFCAATNSDTLLPLSLKPRKLGVYLDYEGGQVSFYNVEARVHIYTFSDSFTEGLHPFFGTEKQCRKPLTISPVDREAVSDQPWAQIKAQTETLYKKSPADTSQTHQEKDKKKEKEGKSSEAPPDTPVQTADYKNPTFSYKNECPSEGTAAPPALEDHPEASSPAGPGGTGTAEEKDTEQRSRGSACEETALLVKRGSEGPAGGETGELGTTPTGKDKSKGGKFSLFSKKS</sequence>
<dbReference type="AlphaFoldDB" id="A0A8J7P5H4"/>
<feature type="domain" description="Ig-like" evidence="13">
    <location>
        <begin position="24"/>
        <end position="132"/>
    </location>
</feature>
<dbReference type="InterPro" id="IPR001870">
    <property type="entry name" value="B30.2/SPRY"/>
</dbReference>
<feature type="chain" id="PRO_5035244370" evidence="11">
    <location>
        <begin position="21"/>
        <end position="552"/>
    </location>
</feature>
<evidence type="ECO:0000256" key="6">
    <source>
        <dbReference type="ARBA" id="ARBA00023180"/>
    </source>
</evidence>
<feature type="compositionally biased region" description="Basic and acidic residues" evidence="9">
    <location>
        <begin position="427"/>
        <end position="440"/>
    </location>
</feature>
<feature type="compositionally biased region" description="Basic and acidic residues" evidence="9">
    <location>
        <begin position="494"/>
        <end position="503"/>
    </location>
</feature>
<feature type="signal peptide" evidence="11">
    <location>
        <begin position="1"/>
        <end position="20"/>
    </location>
</feature>
<accession>A0A8J7P5H4</accession>
<gene>
    <name evidence="14" type="primary">Ermap_2</name>
    <name evidence="14" type="ORF">GTO95_0010976</name>
</gene>
<dbReference type="FunFam" id="2.60.40.10:FF:000142">
    <property type="entry name" value="V-set domain-containing T-cell activation inhibitor 1"/>
    <property type="match status" value="1"/>
</dbReference>
<feature type="compositionally biased region" description="Low complexity" evidence="9">
    <location>
        <begin position="543"/>
        <end position="552"/>
    </location>
</feature>
<name>A0A8J7P5H4_ATRSP</name>
<keyword evidence="3 11" id="KW-0732">Signal</keyword>
<dbReference type="InterPro" id="IPR013783">
    <property type="entry name" value="Ig-like_fold"/>
</dbReference>
<feature type="transmembrane region" description="Helical" evidence="10">
    <location>
        <begin position="148"/>
        <end position="171"/>
    </location>
</feature>
<dbReference type="InterPro" id="IPR013320">
    <property type="entry name" value="ConA-like_dom_sf"/>
</dbReference>
<dbReference type="SMART" id="SM00449">
    <property type="entry name" value="SPRY"/>
    <property type="match status" value="1"/>
</dbReference>
<feature type="coiled-coil region" evidence="8">
    <location>
        <begin position="171"/>
        <end position="198"/>
    </location>
</feature>
<dbReference type="InterPro" id="IPR007110">
    <property type="entry name" value="Ig-like_dom"/>
</dbReference>
<dbReference type="FunFam" id="2.60.120.920:FF:000004">
    <property type="entry name" value="Butyrophilin subfamily 1 member A1"/>
    <property type="match status" value="1"/>
</dbReference>
<keyword evidence="5" id="KW-1015">Disulfide bond</keyword>
<comment type="caution">
    <text evidence="14">The sequence shown here is derived from an EMBL/GenBank/DDBJ whole genome shotgun (WGS) entry which is preliminary data.</text>
</comment>
<dbReference type="CDD" id="cd13733">
    <property type="entry name" value="SPRY_PRY_C-I_1"/>
    <property type="match status" value="1"/>
</dbReference>
<evidence type="ECO:0000313" key="14">
    <source>
        <dbReference type="EMBL" id="MBN3324696.1"/>
    </source>
</evidence>
<dbReference type="InterPro" id="IPR036179">
    <property type="entry name" value="Ig-like_dom_sf"/>
</dbReference>
<dbReference type="GO" id="GO:0016020">
    <property type="term" value="C:membrane"/>
    <property type="evidence" value="ECO:0007669"/>
    <property type="project" value="UniProtKB-SubCell"/>
</dbReference>
<dbReference type="InterPro" id="IPR003877">
    <property type="entry name" value="SPRY_dom"/>
</dbReference>
<dbReference type="Gene3D" id="2.60.120.920">
    <property type="match status" value="1"/>
</dbReference>
<feature type="domain" description="B30.2/SPRY" evidence="12">
    <location>
        <begin position="207"/>
        <end position="399"/>
    </location>
</feature>
<evidence type="ECO:0000259" key="12">
    <source>
        <dbReference type="PROSITE" id="PS50188"/>
    </source>
</evidence>
<dbReference type="PRINTS" id="PR01407">
    <property type="entry name" value="BUTYPHLNCDUF"/>
</dbReference>
<dbReference type="InterPro" id="IPR003599">
    <property type="entry name" value="Ig_sub"/>
</dbReference>
<keyword evidence="10" id="KW-1133">Transmembrane helix</keyword>
<comment type="similarity">
    <text evidence="2">Belongs to the immunoglobulin superfamily. BTN/MOG family.</text>
</comment>
<dbReference type="Pfam" id="PF13765">
    <property type="entry name" value="PRY"/>
    <property type="match status" value="1"/>
</dbReference>
<dbReference type="GO" id="GO:1903037">
    <property type="term" value="P:regulation of leukocyte cell-cell adhesion"/>
    <property type="evidence" value="ECO:0007669"/>
    <property type="project" value="UniProtKB-ARBA"/>
</dbReference>
<evidence type="ECO:0000256" key="10">
    <source>
        <dbReference type="SAM" id="Phobius"/>
    </source>
</evidence>
<dbReference type="Pfam" id="PF00622">
    <property type="entry name" value="SPRY"/>
    <property type="match status" value="1"/>
</dbReference>
<dbReference type="InterPro" id="IPR050143">
    <property type="entry name" value="TRIM/RBCC"/>
</dbReference>
<evidence type="ECO:0000313" key="15">
    <source>
        <dbReference type="Proteomes" id="UP000736164"/>
    </source>
</evidence>
<dbReference type="PROSITE" id="PS50188">
    <property type="entry name" value="B302_SPRY"/>
    <property type="match status" value="1"/>
</dbReference>
<feature type="non-terminal residue" evidence="14">
    <location>
        <position position="552"/>
    </location>
</feature>
<protein>
    <submittedName>
        <fullName evidence="14">ERMAP protein</fullName>
    </submittedName>
</protein>
<evidence type="ECO:0000256" key="8">
    <source>
        <dbReference type="SAM" id="Coils"/>
    </source>
</evidence>
<dbReference type="PROSITE" id="PS50835">
    <property type="entry name" value="IG_LIKE"/>
    <property type="match status" value="1"/>
</dbReference>
<evidence type="ECO:0000256" key="4">
    <source>
        <dbReference type="ARBA" id="ARBA00023136"/>
    </source>
</evidence>
<comment type="subcellular location">
    <subcellularLocation>
        <location evidence="1">Membrane</location>
    </subcellularLocation>
</comment>
<dbReference type="SMART" id="SM00589">
    <property type="entry name" value="PRY"/>
    <property type="match status" value="1"/>
</dbReference>
<dbReference type="InterPro" id="IPR003879">
    <property type="entry name" value="Butyrophylin_SPRY"/>
</dbReference>
<evidence type="ECO:0000256" key="3">
    <source>
        <dbReference type="ARBA" id="ARBA00022729"/>
    </source>
</evidence>
<evidence type="ECO:0000259" key="13">
    <source>
        <dbReference type="PROSITE" id="PS50835"/>
    </source>
</evidence>
<reference evidence="14" key="1">
    <citation type="journal article" date="2021" name="Cell">
        <title>Tracing the genetic footprints of vertebrate landing in non-teleost ray-finned fishes.</title>
        <authorList>
            <person name="Bi X."/>
            <person name="Wang K."/>
            <person name="Yang L."/>
            <person name="Pan H."/>
            <person name="Jiang H."/>
            <person name="Wei Q."/>
            <person name="Fang M."/>
            <person name="Yu H."/>
            <person name="Zhu C."/>
            <person name="Cai Y."/>
            <person name="He Y."/>
            <person name="Gan X."/>
            <person name="Zeng H."/>
            <person name="Yu D."/>
            <person name="Zhu Y."/>
            <person name="Jiang H."/>
            <person name="Qiu Q."/>
            <person name="Yang H."/>
            <person name="Zhang Y.E."/>
            <person name="Wang W."/>
            <person name="Zhu M."/>
            <person name="He S."/>
            <person name="Zhang G."/>
        </authorList>
    </citation>
    <scope>NUCLEOTIDE SEQUENCE</scope>
    <source>
        <strain evidence="14">Allg_001</strain>
    </source>
</reference>
<dbReference type="SUPFAM" id="SSF49899">
    <property type="entry name" value="Concanavalin A-like lectins/glucanases"/>
    <property type="match status" value="1"/>
</dbReference>
<dbReference type="PANTHER" id="PTHR24103">
    <property type="entry name" value="E3 UBIQUITIN-PROTEIN LIGASE TRIM"/>
    <property type="match status" value="1"/>
</dbReference>
<keyword evidence="4 10" id="KW-0472">Membrane</keyword>
<dbReference type="Proteomes" id="UP000736164">
    <property type="component" value="Unassembled WGS sequence"/>
</dbReference>
<dbReference type="SMART" id="SM00406">
    <property type="entry name" value="IGv"/>
    <property type="match status" value="1"/>
</dbReference>
<evidence type="ECO:0000256" key="1">
    <source>
        <dbReference type="ARBA" id="ARBA00004370"/>
    </source>
</evidence>
<proteinExistence type="inferred from homology"/>
<evidence type="ECO:0000256" key="11">
    <source>
        <dbReference type="SAM" id="SignalP"/>
    </source>
</evidence>
<dbReference type="EMBL" id="JAAWVO010071877">
    <property type="protein sequence ID" value="MBN3324696.1"/>
    <property type="molecule type" value="Genomic_DNA"/>
</dbReference>
<dbReference type="InterPro" id="IPR006574">
    <property type="entry name" value="PRY"/>
</dbReference>
<evidence type="ECO:0000256" key="7">
    <source>
        <dbReference type="ARBA" id="ARBA00023319"/>
    </source>
</evidence>